<name>A0A9D1KLH7_9ACTN</name>
<reference evidence="3" key="2">
    <citation type="journal article" date="2021" name="PeerJ">
        <title>Extensive microbial diversity within the chicken gut microbiome revealed by metagenomics and culture.</title>
        <authorList>
            <person name="Gilroy R."/>
            <person name="Ravi A."/>
            <person name="Getino M."/>
            <person name="Pursley I."/>
            <person name="Horton D.L."/>
            <person name="Alikhan N.F."/>
            <person name="Baker D."/>
            <person name="Gharbi K."/>
            <person name="Hall N."/>
            <person name="Watson M."/>
            <person name="Adriaenssens E.M."/>
            <person name="Foster-Nyarko E."/>
            <person name="Jarju S."/>
            <person name="Secka A."/>
            <person name="Antonio M."/>
            <person name="Oren A."/>
            <person name="Chaudhuri R.R."/>
            <person name="La Ragione R."/>
            <person name="Hildebrand F."/>
            <person name="Pallen M.J."/>
        </authorList>
    </citation>
    <scope>NUCLEOTIDE SEQUENCE</scope>
    <source>
        <strain evidence="3">ChiGjej1B1-24693</strain>
    </source>
</reference>
<dbReference type="Proteomes" id="UP000886842">
    <property type="component" value="Unassembled WGS sequence"/>
</dbReference>
<dbReference type="Gene3D" id="3.40.50.720">
    <property type="entry name" value="NAD(P)-binding Rossmann-like Domain"/>
    <property type="match status" value="1"/>
</dbReference>
<feature type="domain" description="Gfo/Idh/MocA-like oxidoreductase N-terminal" evidence="1">
    <location>
        <begin position="13"/>
        <end position="121"/>
    </location>
</feature>
<dbReference type="Gene3D" id="3.30.360.10">
    <property type="entry name" value="Dihydrodipicolinate Reductase, domain 2"/>
    <property type="match status" value="1"/>
</dbReference>
<dbReference type="InterPro" id="IPR055170">
    <property type="entry name" value="GFO_IDH_MocA-like_dom"/>
</dbReference>
<dbReference type="AlphaFoldDB" id="A0A9D1KLH7"/>
<dbReference type="InterPro" id="IPR036291">
    <property type="entry name" value="NAD(P)-bd_dom_sf"/>
</dbReference>
<dbReference type="SUPFAM" id="SSF55347">
    <property type="entry name" value="Glyceraldehyde-3-phosphate dehydrogenase-like, C-terminal domain"/>
    <property type="match status" value="1"/>
</dbReference>
<dbReference type="SUPFAM" id="SSF51735">
    <property type="entry name" value="NAD(P)-binding Rossmann-fold domains"/>
    <property type="match status" value="1"/>
</dbReference>
<organism evidence="3 4">
    <name type="scientific">Candidatus Avipropionibacterium avicola</name>
    <dbReference type="NCBI Taxonomy" id="2840701"/>
    <lineage>
        <taxon>Bacteria</taxon>
        <taxon>Bacillati</taxon>
        <taxon>Actinomycetota</taxon>
        <taxon>Actinomycetes</taxon>
        <taxon>Propionibacteriales</taxon>
        <taxon>Propionibacteriaceae</taxon>
        <taxon>Propionibacteriaceae incertae sedis</taxon>
        <taxon>Candidatus Avipropionibacterium</taxon>
    </lineage>
</organism>
<dbReference type="GO" id="GO:0000166">
    <property type="term" value="F:nucleotide binding"/>
    <property type="evidence" value="ECO:0007669"/>
    <property type="project" value="InterPro"/>
</dbReference>
<dbReference type="EMBL" id="DVLP01000205">
    <property type="protein sequence ID" value="HIT75259.1"/>
    <property type="molecule type" value="Genomic_DNA"/>
</dbReference>
<dbReference type="Pfam" id="PF22725">
    <property type="entry name" value="GFO_IDH_MocA_C3"/>
    <property type="match status" value="1"/>
</dbReference>
<feature type="domain" description="GFO/IDH/MocA-like oxidoreductase" evidence="2">
    <location>
        <begin position="141"/>
        <end position="260"/>
    </location>
</feature>
<dbReference type="PANTHER" id="PTHR43249">
    <property type="entry name" value="UDP-N-ACETYL-2-AMINO-2-DEOXY-D-GLUCURONATE OXIDASE"/>
    <property type="match status" value="1"/>
</dbReference>
<dbReference type="PANTHER" id="PTHR43249:SF1">
    <property type="entry name" value="D-GLUCOSIDE 3-DEHYDROGENASE"/>
    <property type="match status" value="1"/>
</dbReference>
<evidence type="ECO:0000259" key="1">
    <source>
        <dbReference type="Pfam" id="PF01408"/>
    </source>
</evidence>
<evidence type="ECO:0000313" key="3">
    <source>
        <dbReference type="EMBL" id="HIT75259.1"/>
    </source>
</evidence>
<dbReference type="InterPro" id="IPR000683">
    <property type="entry name" value="Gfo/Idh/MocA-like_OxRdtase_N"/>
</dbReference>
<dbReference type="Pfam" id="PF01408">
    <property type="entry name" value="GFO_IDH_MocA"/>
    <property type="match status" value="1"/>
</dbReference>
<gene>
    <name evidence="3" type="ORF">IAA98_06725</name>
</gene>
<sequence>MTTPTDDPFRPLGVGIIGLGSIGRTHAGAIDAVDGLEVRASVGGEGWEGATSYGSASDPDAVAHLLADPQVDAVAICSPSGLHAEHTVAALEAGKHVLVEKPVATTVADARRVVRAAEQAHAEHGAVAGVVSQRRLEPQHVHLKKLVESGELGRPLLGEALVRWFRDKDYYDFAEWRRQAPGGGSLMNQGLHSVDLLRWLFGEVTEVAAVSDTLVADMEAEDTSVAALRFASGALGSIVTSTATRPGLPAELNLYFGTGTVAIHHTDVARWDVDAPAPPQAATVDSGASSPMIGTEGHQTQWSDLLLAIRTGSEPMVTVADGAATVALIEAVYESARTGQRVTPERI</sequence>
<proteinExistence type="predicted"/>
<protein>
    <submittedName>
        <fullName evidence="3">Gfo/Idh/MocA family oxidoreductase</fullName>
    </submittedName>
</protein>
<reference evidence="3" key="1">
    <citation type="submission" date="2020-10" db="EMBL/GenBank/DDBJ databases">
        <authorList>
            <person name="Gilroy R."/>
        </authorList>
    </citation>
    <scope>NUCLEOTIDE SEQUENCE</scope>
    <source>
        <strain evidence="3">ChiGjej1B1-24693</strain>
    </source>
</reference>
<evidence type="ECO:0000259" key="2">
    <source>
        <dbReference type="Pfam" id="PF22725"/>
    </source>
</evidence>
<evidence type="ECO:0000313" key="4">
    <source>
        <dbReference type="Proteomes" id="UP000886842"/>
    </source>
</evidence>
<comment type="caution">
    <text evidence="3">The sequence shown here is derived from an EMBL/GenBank/DDBJ whole genome shotgun (WGS) entry which is preliminary data.</text>
</comment>
<accession>A0A9D1KLH7</accession>
<dbReference type="InterPro" id="IPR052515">
    <property type="entry name" value="Gfo/Idh/MocA_Oxidoreductase"/>
</dbReference>